<dbReference type="RefSeq" id="WP_085650242.1">
    <property type="nucleotide sequence ID" value="NZ_CP059275.1"/>
</dbReference>
<feature type="transmembrane region" description="Helical" evidence="1">
    <location>
        <begin position="154"/>
        <end position="174"/>
    </location>
</feature>
<evidence type="ECO:0000313" key="3">
    <source>
        <dbReference type="Proteomes" id="UP000510868"/>
    </source>
</evidence>
<feature type="transmembrane region" description="Helical" evidence="1">
    <location>
        <begin position="348"/>
        <end position="364"/>
    </location>
</feature>
<sequence>MNNLKINKFYINGQLIYEVAFVFYFTDFFLQFTTFMDFFAKNTFHMFSYIALGMIIFKLFFIDQQTIKNFLIDIFVLGFLVLTWRTSSDFMLFSMGIFILGARGVNFDRIIYLYFYVGIIILTLAVFSSLTGVIQNLVYRRGQTTGTIRQSFGVVYPTDFAAHVLYFVLAYCYLFFEKISIKSYFVFCLLAYLLIYFCDARLSAVSLLLLIPVMIIGKAAQRGKKFAKKIANYYWSVPILSAYIIFLITYFYNKSNLILEKINSLLSGRLALGKKGFEQYGFSIFGQHMVEHSWGGTTGMRMFMTNQSKYFFIDSSYIRIMILYGIIALLIVLGIMTFISFRSISNEKYALATVLVVISISAVVEQRLLDVSYDPFLIALLAEVYAKDKSKNIIGGKS</sequence>
<dbReference type="EMBL" id="CP059275">
    <property type="protein sequence ID" value="QLQ60881.1"/>
    <property type="molecule type" value="Genomic_DNA"/>
</dbReference>
<feature type="transmembrane region" description="Helical" evidence="1">
    <location>
        <begin position="113"/>
        <end position="134"/>
    </location>
</feature>
<gene>
    <name evidence="2" type="ORF">HHK02_06485</name>
</gene>
<accession>A0A7L6BFE1</accession>
<feature type="transmembrane region" description="Helical" evidence="1">
    <location>
        <begin position="44"/>
        <end position="62"/>
    </location>
</feature>
<name>A0A7L6BFE1_LIMRT</name>
<feature type="transmembrane region" description="Helical" evidence="1">
    <location>
        <begin position="90"/>
        <end position="106"/>
    </location>
</feature>
<evidence type="ECO:0000313" key="2">
    <source>
        <dbReference type="EMBL" id="QLQ60881.1"/>
    </source>
</evidence>
<feature type="transmembrane region" description="Helical" evidence="1">
    <location>
        <begin position="69"/>
        <end position="84"/>
    </location>
</feature>
<dbReference type="Proteomes" id="UP000510868">
    <property type="component" value="Chromosome"/>
</dbReference>
<feature type="transmembrane region" description="Helical" evidence="1">
    <location>
        <begin position="317"/>
        <end position="341"/>
    </location>
</feature>
<feature type="transmembrane region" description="Helical" evidence="1">
    <location>
        <begin position="15"/>
        <end position="32"/>
    </location>
</feature>
<keyword evidence="1" id="KW-0472">Membrane</keyword>
<keyword evidence="1" id="KW-1133">Transmembrane helix</keyword>
<feature type="transmembrane region" description="Helical" evidence="1">
    <location>
        <begin position="232"/>
        <end position="252"/>
    </location>
</feature>
<organism evidence="2 3">
    <name type="scientific">Limosilactobacillus reuteri</name>
    <name type="common">Lactobacillus reuteri</name>
    <dbReference type="NCBI Taxonomy" id="1598"/>
    <lineage>
        <taxon>Bacteria</taxon>
        <taxon>Bacillati</taxon>
        <taxon>Bacillota</taxon>
        <taxon>Bacilli</taxon>
        <taxon>Lactobacillales</taxon>
        <taxon>Lactobacillaceae</taxon>
        <taxon>Limosilactobacillus</taxon>
    </lineage>
</organism>
<proteinExistence type="predicted"/>
<evidence type="ECO:0008006" key="4">
    <source>
        <dbReference type="Google" id="ProtNLM"/>
    </source>
</evidence>
<keyword evidence="1" id="KW-0812">Transmembrane</keyword>
<protein>
    <recommendedName>
        <fullName evidence="4">Polymerase</fullName>
    </recommendedName>
</protein>
<evidence type="ECO:0000256" key="1">
    <source>
        <dbReference type="SAM" id="Phobius"/>
    </source>
</evidence>
<dbReference type="AlphaFoldDB" id="A0A7L6BFE1"/>
<reference evidence="2 3" key="1">
    <citation type="submission" date="2020-07" db="EMBL/GenBank/DDBJ databases">
        <title>Genome sequence of Lactobacillus reuteri CNEI-KCA3 isolated from the faeces of a reared-broiler chicken, South-East Nigeria, reveals presence of CRISPR arrays.</title>
        <authorList>
            <person name="Anukam K.C."/>
            <person name="Ibezim C.N."/>
            <person name="BeecK W.V."/>
            <person name="Allonsius C."/>
            <person name="Broek M.D."/>
            <person name="Tuyaerts I."/>
            <person name="Attama A."/>
            <person name="Esimone C.O."/>
            <person name="Lebeer S."/>
        </authorList>
    </citation>
    <scope>NUCLEOTIDE SEQUENCE [LARGE SCALE GENOMIC DNA]</scope>
    <source>
        <strain evidence="2 3">CNEI-KCA3</strain>
    </source>
</reference>
<feature type="transmembrane region" description="Helical" evidence="1">
    <location>
        <begin position="181"/>
        <end position="197"/>
    </location>
</feature>